<dbReference type="SUPFAM" id="SSF50998">
    <property type="entry name" value="Quinoprotein alcohol dehydrogenase-like"/>
    <property type="match status" value="1"/>
</dbReference>
<evidence type="ECO:0000259" key="2">
    <source>
        <dbReference type="Pfam" id="PF25465"/>
    </source>
</evidence>
<evidence type="ECO:0000313" key="3">
    <source>
        <dbReference type="EMBL" id="KAL0368473.1"/>
    </source>
</evidence>
<feature type="compositionally biased region" description="Low complexity" evidence="1">
    <location>
        <begin position="23"/>
        <end position="38"/>
    </location>
</feature>
<protein>
    <submittedName>
        <fullName evidence="3">KIN14B-interacting protein</fullName>
    </submittedName>
</protein>
<name>A0AAW2QKW5_9LAMI</name>
<dbReference type="Gene3D" id="2.130.10.10">
    <property type="entry name" value="YVTN repeat-like/Quinoprotein amine dehydrogenase"/>
    <property type="match status" value="1"/>
</dbReference>
<proteinExistence type="predicted"/>
<dbReference type="InterPro" id="IPR015943">
    <property type="entry name" value="WD40/YVTN_repeat-like_dom_sf"/>
</dbReference>
<dbReference type="InterPro" id="IPR045289">
    <property type="entry name" value="At4g14310-like"/>
</dbReference>
<dbReference type="InterPro" id="IPR057442">
    <property type="entry name" value="Beta-prop_At4g14310"/>
</dbReference>
<sequence>MSPSSVRRIKERGGGGAKIAAAPTGKISPGSGKSISTGKENPRPTSRVLAATQKPNIRPMARVDKSAAAHAVEEPRSRWSISSVPRGRSSSPSEFTRVLSDLRKNSSRVSLGPPQSKESGVGSKCLNEKSGKTCVLEKRVLKDLLKDGENLVLRERPDLEKRILEDFANGGNLEELEVDFQENEKINVRFSDGNSGRMDHSLSSISVRSGNLENEKSSLDSDLESNKVSEEVSIESHKVGVLMGLSSRESEMVNKAGDLPGVLRENVPNKYSSKLQEKLAFLDGKVKRIASDIKRTKEMLDMNNPDASKMILYDIQEKITGIEKAMGHIVGSDGDTKMGKSGDYQTNLLKVGESTSTFNFDEEKVSSFDDEAIALEFLASLSEEEFGPEASKIHEMDDSATSLAENSSLNVLNDRGNIDALLMADEKLNEFDDQEGVPAMTFEEEEEEENYTLKLNDIGSKTSTGGWFVSEGKSVLLAHDDGSCSFYDIVNSEEKAEYKPPAGFLPNMWRDCWIIRAPGADGCSGKYVVAASAGNSVDSGFCSWDFYTKDIHAFHFENETTHVRAAVAPLPNKSVVTENRQWWYKPCGPLIISSATCQNRVQIYDIRDGEQIMKWELQKPVLAMDYSSPLHWRNRGKVVIAESDAISLWDVSSLSSRHCCQFPHLVVKFLLFMSITLMQN</sequence>
<gene>
    <name evidence="3" type="ORF">Scaly_1066200</name>
</gene>
<dbReference type="EMBL" id="JACGWM010000006">
    <property type="protein sequence ID" value="KAL0368473.1"/>
    <property type="molecule type" value="Genomic_DNA"/>
</dbReference>
<feature type="region of interest" description="Disordered" evidence="1">
    <location>
        <begin position="1"/>
        <end position="94"/>
    </location>
</feature>
<feature type="compositionally biased region" description="Basic and acidic residues" evidence="1">
    <location>
        <begin position="61"/>
        <end position="77"/>
    </location>
</feature>
<comment type="caution">
    <text evidence="3">The sequence shown here is derived from an EMBL/GenBank/DDBJ whole genome shotgun (WGS) entry which is preliminary data.</text>
</comment>
<reference evidence="3" key="1">
    <citation type="submission" date="2020-06" db="EMBL/GenBank/DDBJ databases">
        <authorList>
            <person name="Li T."/>
            <person name="Hu X."/>
            <person name="Zhang T."/>
            <person name="Song X."/>
            <person name="Zhang H."/>
            <person name="Dai N."/>
            <person name="Sheng W."/>
            <person name="Hou X."/>
            <person name="Wei L."/>
        </authorList>
    </citation>
    <scope>NUCLEOTIDE SEQUENCE</scope>
    <source>
        <strain evidence="3">KEN8</strain>
        <tissue evidence="3">Leaf</tissue>
    </source>
</reference>
<feature type="domain" description="At4g14310 8-bladed propeller" evidence="2">
    <location>
        <begin position="576"/>
        <end position="659"/>
    </location>
</feature>
<reference evidence="3" key="2">
    <citation type="journal article" date="2024" name="Plant">
        <title>Genomic evolution and insights into agronomic trait innovations of Sesamum species.</title>
        <authorList>
            <person name="Miao H."/>
            <person name="Wang L."/>
            <person name="Qu L."/>
            <person name="Liu H."/>
            <person name="Sun Y."/>
            <person name="Le M."/>
            <person name="Wang Q."/>
            <person name="Wei S."/>
            <person name="Zheng Y."/>
            <person name="Lin W."/>
            <person name="Duan Y."/>
            <person name="Cao H."/>
            <person name="Xiong S."/>
            <person name="Wang X."/>
            <person name="Wei L."/>
            <person name="Li C."/>
            <person name="Ma Q."/>
            <person name="Ju M."/>
            <person name="Zhao R."/>
            <person name="Li G."/>
            <person name="Mu C."/>
            <person name="Tian Q."/>
            <person name="Mei H."/>
            <person name="Zhang T."/>
            <person name="Gao T."/>
            <person name="Zhang H."/>
        </authorList>
    </citation>
    <scope>NUCLEOTIDE SEQUENCE</scope>
    <source>
        <strain evidence="3">KEN8</strain>
    </source>
</reference>
<organism evidence="3">
    <name type="scientific">Sesamum calycinum</name>
    <dbReference type="NCBI Taxonomy" id="2727403"/>
    <lineage>
        <taxon>Eukaryota</taxon>
        <taxon>Viridiplantae</taxon>
        <taxon>Streptophyta</taxon>
        <taxon>Embryophyta</taxon>
        <taxon>Tracheophyta</taxon>
        <taxon>Spermatophyta</taxon>
        <taxon>Magnoliopsida</taxon>
        <taxon>eudicotyledons</taxon>
        <taxon>Gunneridae</taxon>
        <taxon>Pentapetalae</taxon>
        <taxon>asterids</taxon>
        <taxon>lamiids</taxon>
        <taxon>Lamiales</taxon>
        <taxon>Pedaliaceae</taxon>
        <taxon>Sesamum</taxon>
    </lineage>
</organism>
<dbReference type="AlphaFoldDB" id="A0AAW2QKW5"/>
<dbReference type="Pfam" id="PF25465">
    <property type="entry name" value="Beta-prop_At4g14310"/>
    <property type="match status" value="1"/>
</dbReference>
<evidence type="ECO:0000256" key="1">
    <source>
        <dbReference type="SAM" id="MobiDB-lite"/>
    </source>
</evidence>
<accession>A0AAW2QKW5</accession>
<feature type="region of interest" description="Disordered" evidence="1">
    <location>
        <begin position="105"/>
        <end position="124"/>
    </location>
</feature>
<feature type="compositionally biased region" description="Low complexity" evidence="1">
    <location>
        <begin position="80"/>
        <end position="93"/>
    </location>
</feature>
<dbReference type="PANTHER" id="PTHR35492:SF1">
    <property type="entry name" value="TRANSDUCIN_WD40 REPEAT-LIKE SUPERFAMILY PROTEIN"/>
    <property type="match status" value="1"/>
</dbReference>
<dbReference type="PANTHER" id="PTHR35492">
    <property type="entry name" value="TRANSDUCIN/WD40 REPEAT-LIKE SUPERFAMILY PROTEIN"/>
    <property type="match status" value="1"/>
</dbReference>
<dbReference type="InterPro" id="IPR011047">
    <property type="entry name" value="Quinoprotein_ADH-like_sf"/>
</dbReference>